<name>A0A7H8XWG0_9ACTN</name>
<dbReference type="AlphaFoldDB" id="A0A7H8XWG0"/>
<proteinExistence type="predicted"/>
<dbReference type="EMBL" id="CP058322">
    <property type="protein sequence ID" value="QLD28679.1"/>
    <property type="molecule type" value="Genomic_DNA"/>
</dbReference>
<organism evidence="2 3">
    <name type="scientific">Micromonospora carbonacea</name>
    <dbReference type="NCBI Taxonomy" id="47853"/>
    <lineage>
        <taxon>Bacteria</taxon>
        <taxon>Bacillati</taxon>
        <taxon>Actinomycetota</taxon>
        <taxon>Actinomycetes</taxon>
        <taxon>Micromonosporales</taxon>
        <taxon>Micromonosporaceae</taxon>
        <taxon>Micromonospora</taxon>
    </lineage>
</organism>
<evidence type="ECO:0000259" key="1">
    <source>
        <dbReference type="PROSITE" id="PS50943"/>
    </source>
</evidence>
<accession>A0A7H8XWG0</accession>
<sequence>MSRMNPLGEFLRSRRGVIRPQDAGLTRYGERRRVSGLRREELAQLAGVSVSYYTRLEQGQAHNVSDEVLDAVARALQLDGDERAHLFVLARPGRSAGDRAARAHAAPPALHQMLAMMPDVPAMVLGAATDVHAWNPLGHALLAWHLDEPPNMSSSVFLDPRMRELYADWPGKARSVVAYLRMAVGRYRGDRRVVGLVEELLSRSPEFAAMWAEHPVSTCESMTYDMAHPVVGALTVNQHTLRLEETPDLMLVTFTVEAGSPSAAALRMLGGIPRRAPAAAPPPTPRHSVTVT</sequence>
<dbReference type="SUPFAM" id="SSF47413">
    <property type="entry name" value="lambda repressor-like DNA-binding domains"/>
    <property type="match status" value="1"/>
</dbReference>
<dbReference type="KEGG" id="mcab:HXZ27_19080"/>
<dbReference type="SMART" id="SM00530">
    <property type="entry name" value="HTH_XRE"/>
    <property type="match status" value="1"/>
</dbReference>
<dbReference type="Gene3D" id="3.30.450.180">
    <property type="match status" value="1"/>
</dbReference>
<dbReference type="Gene3D" id="1.10.260.40">
    <property type="entry name" value="lambda repressor-like DNA-binding domains"/>
    <property type="match status" value="1"/>
</dbReference>
<reference evidence="2 3" key="1">
    <citation type="submission" date="2020-07" db="EMBL/GenBank/DDBJ databases">
        <title>A bifunctional nitrone conjugated secondary metabolite targeting the ribosome.</title>
        <authorList>
            <person name="Limbrick E.M."/>
            <person name="Graf M."/>
            <person name="Derewacz D.K."/>
            <person name="Nguyen F."/>
            <person name="Spraggins J.M."/>
            <person name="Wieland M."/>
            <person name="Ynigez-Gutierrez A.E."/>
            <person name="Reisman B.J."/>
            <person name="Zinshteyn B."/>
            <person name="McCulloch K."/>
            <person name="Iverson T.M."/>
            <person name="Green R."/>
            <person name="Wilson D.N."/>
            <person name="Bachmann B.O."/>
        </authorList>
    </citation>
    <scope>NUCLEOTIDE SEQUENCE [LARGE SCALE GENOMIC DNA]</scope>
    <source>
        <strain evidence="3">aurantiaca</strain>
    </source>
</reference>
<evidence type="ECO:0000313" key="2">
    <source>
        <dbReference type="EMBL" id="QLD28679.1"/>
    </source>
</evidence>
<evidence type="ECO:0000313" key="3">
    <source>
        <dbReference type="Proteomes" id="UP000509335"/>
    </source>
</evidence>
<dbReference type="InterPro" id="IPR041413">
    <property type="entry name" value="MLTR_LBD"/>
</dbReference>
<dbReference type="Pfam" id="PF13560">
    <property type="entry name" value="HTH_31"/>
    <property type="match status" value="1"/>
</dbReference>
<dbReference type="PANTHER" id="PTHR35010">
    <property type="entry name" value="BLL4672 PROTEIN-RELATED"/>
    <property type="match status" value="1"/>
</dbReference>
<protein>
    <submittedName>
        <fullName evidence="2">Helix-turn-helix domain-containing protein</fullName>
    </submittedName>
</protein>
<dbReference type="CDD" id="cd00093">
    <property type="entry name" value="HTH_XRE"/>
    <property type="match status" value="1"/>
</dbReference>
<dbReference type="Pfam" id="PF17765">
    <property type="entry name" value="MLTR_LBD"/>
    <property type="match status" value="1"/>
</dbReference>
<dbReference type="InterPro" id="IPR010982">
    <property type="entry name" value="Lambda_DNA-bd_dom_sf"/>
</dbReference>
<gene>
    <name evidence="2" type="ORF">HXZ27_19080</name>
</gene>
<dbReference type="PROSITE" id="PS50943">
    <property type="entry name" value="HTH_CROC1"/>
    <property type="match status" value="1"/>
</dbReference>
<feature type="domain" description="HTH cro/C1-type" evidence="1">
    <location>
        <begin position="36"/>
        <end position="83"/>
    </location>
</feature>
<dbReference type="InterPro" id="IPR001387">
    <property type="entry name" value="Cro/C1-type_HTH"/>
</dbReference>
<dbReference type="Proteomes" id="UP000509335">
    <property type="component" value="Chromosome"/>
</dbReference>
<dbReference type="GO" id="GO:0003677">
    <property type="term" value="F:DNA binding"/>
    <property type="evidence" value="ECO:0007669"/>
    <property type="project" value="InterPro"/>
</dbReference>
<dbReference type="PANTHER" id="PTHR35010:SF2">
    <property type="entry name" value="BLL4672 PROTEIN"/>
    <property type="match status" value="1"/>
</dbReference>